<evidence type="ECO:0000313" key="2">
    <source>
        <dbReference type="EMBL" id="KAJ1103476.1"/>
    </source>
</evidence>
<dbReference type="AlphaFoldDB" id="A0AAV7MI63"/>
<dbReference type="EMBL" id="JANPWB010000013">
    <property type="protein sequence ID" value="KAJ1103476.1"/>
    <property type="molecule type" value="Genomic_DNA"/>
</dbReference>
<evidence type="ECO:0000313" key="3">
    <source>
        <dbReference type="Proteomes" id="UP001066276"/>
    </source>
</evidence>
<name>A0AAV7MI63_PLEWA</name>
<organism evidence="2 3">
    <name type="scientific">Pleurodeles waltl</name>
    <name type="common">Iberian ribbed newt</name>
    <dbReference type="NCBI Taxonomy" id="8319"/>
    <lineage>
        <taxon>Eukaryota</taxon>
        <taxon>Metazoa</taxon>
        <taxon>Chordata</taxon>
        <taxon>Craniata</taxon>
        <taxon>Vertebrata</taxon>
        <taxon>Euteleostomi</taxon>
        <taxon>Amphibia</taxon>
        <taxon>Batrachia</taxon>
        <taxon>Caudata</taxon>
        <taxon>Salamandroidea</taxon>
        <taxon>Salamandridae</taxon>
        <taxon>Pleurodelinae</taxon>
        <taxon>Pleurodeles</taxon>
    </lineage>
</organism>
<feature type="compositionally biased region" description="Polar residues" evidence="1">
    <location>
        <begin position="89"/>
        <end position="116"/>
    </location>
</feature>
<evidence type="ECO:0000256" key="1">
    <source>
        <dbReference type="SAM" id="MobiDB-lite"/>
    </source>
</evidence>
<proteinExistence type="predicted"/>
<reference evidence="2" key="1">
    <citation type="journal article" date="2022" name="bioRxiv">
        <title>Sequencing and chromosome-scale assembly of the giantPleurodeles waltlgenome.</title>
        <authorList>
            <person name="Brown T."/>
            <person name="Elewa A."/>
            <person name="Iarovenko S."/>
            <person name="Subramanian E."/>
            <person name="Araus A.J."/>
            <person name="Petzold A."/>
            <person name="Susuki M."/>
            <person name="Suzuki K.-i.T."/>
            <person name="Hayashi T."/>
            <person name="Toyoda A."/>
            <person name="Oliveira C."/>
            <person name="Osipova E."/>
            <person name="Leigh N.D."/>
            <person name="Simon A."/>
            <person name="Yun M.H."/>
        </authorList>
    </citation>
    <scope>NUCLEOTIDE SEQUENCE</scope>
    <source>
        <strain evidence="2">20211129_DDA</strain>
        <tissue evidence="2">Liver</tissue>
    </source>
</reference>
<protein>
    <submittedName>
        <fullName evidence="2">Uncharacterized protein</fullName>
    </submittedName>
</protein>
<accession>A0AAV7MI63</accession>
<sequence>MTPLQTDPLGHAKQSSGGAFLHPEVPSSDVDPGVAFNSPEIQDPARLPQERERRTETPKEEEEDQPGERNAETLGRTGQEELAEDTSSRRSTSRVPGGTWLSQRQERNTSSNTKLNYKSPKDFIGSSLLGDSSFFPQ</sequence>
<keyword evidence="3" id="KW-1185">Reference proteome</keyword>
<feature type="compositionally biased region" description="Basic and acidic residues" evidence="1">
    <location>
        <begin position="48"/>
        <end position="58"/>
    </location>
</feature>
<dbReference type="Proteomes" id="UP001066276">
    <property type="component" value="Chromosome 9"/>
</dbReference>
<comment type="caution">
    <text evidence="2">The sequence shown here is derived from an EMBL/GenBank/DDBJ whole genome shotgun (WGS) entry which is preliminary data.</text>
</comment>
<gene>
    <name evidence="2" type="ORF">NDU88_000899</name>
</gene>
<feature type="region of interest" description="Disordered" evidence="1">
    <location>
        <begin position="1"/>
        <end position="137"/>
    </location>
</feature>